<dbReference type="CDD" id="cd00238">
    <property type="entry name" value="ERp29c"/>
    <property type="match status" value="1"/>
</dbReference>
<evidence type="ECO:0000256" key="2">
    <source>
        <dbReference type="ARBA" id="ARBA00003318"/>
    </source>
</evidence>
<evidence type="ECO:0000259" key="12">
    <source>
        <dbReference type="PROSITE" id="PS51352"/>
    </source>
</evidence>
<dbReference type="PANTHER" id="PTHR45672:SF11">
    <property type="entry name" value="PROTEIN DISULFIDE-ISOMERASE C17H9.14C"/>
    <property type="match status" value="1"/>
</dbReference>
<dbReference type="Gramene" id="CDF37466">
    <property type="protein sequence ID" value="CDF37466"/>
    <property type="gene ID" value="CHC_T00008734001"/>
</dbReference>
<dbReference type="Gene3D" id="1.20.1150.12">
    <property type="entry name" value="Endoplasmic reticulum resident protein 29, C-terminal domain"/>
    <property type="match status" value="1"/>
</dbReference>
<dbReference type="SUPFAM" id="SSF47933">
    <property type="entry name" value="ERP29 C domain-like"/>
    <property type="match status" value="1"/>
</dbReference>
<accession>R7QJ20</accession>
<dbReference type="PANTHER" id="PTHR45672">
    <property type="entry name" value="PROTEIN DISULFIDE-ISOMERASE C17H9.14C-RELATED"/>
    <property type="match status" value="1"/>
</dbReference>
<name>R7QJ20_CHOCR</name>
<evidence type="ECO:0000256" key="9">
    <source>
        <dbReference type="ARBA" id="ARBA00023284"/>
    </source>
</evidence>
<keyword evidence="6" id="KW-0677">Repeat</keyword>
<evidence type="ECO:0000313" key="14">
    <source>
        <dbReference type="Proteomes" id="UP000012073"/>
    </source>
</evidence>
<protein>
    <recommendedName>
        <fullName evidence="4">protein disulfide-isomerase</fullName>
        <ecNumber evidence="4">5.3.4.1</ecNumber>
    </recommendedName>
</protein>
<dbReference type="PRINTS" id="PR00421">
    <property type="entry name" value="THIOREDOXIN"/>
</dbReference>
<dbReference type="OMA" id="FINEHAG"/>
<evidence type="ECO:0000256" key="10">
    <source>
        <dbReference type="RuleBase" id="RU004208"/>
    </source>
</evidence>
<dbReference type="Proteomes" id="UP000012073">
    <property type="component" value="Unassembled WGS sequence"/>
</dbReference>
<evidence type="ECO:0000256" key="5">
    <source>
        <dbReference type="ARBA" id="ARBA00022729"/>
    </source>
</evidence>
<dbReference type="Gene3D" id="3.40.30.10">
    <property type="entry name" value="Glutaredoxin"/>
    <property type="match status" value="2"/>
</dbReference>
<dbReference type="InterPro" id="IPR011679">
    <property type="entry name" value="ERp29_C"/>
</dbReference>
<dbReference type="InterPro" id="IPR051063">
    <property type="entry name" value="PDI"/>
</dbReference>
<dbReference type="STRING" id="2769.R7QJ20"/>
<evidence type="ECO:0000313" key="13">
    <source>
        <dbReference type="EMBL" id="CDF37466.1"/>
    </source>
</evidence>
<dbReference type="PROSITE" id="PS00194">
    <property type="entry name" value="THIOREDOXIN_1"/>
    <property type="match status" value="2"/>
</dbReference>
<dbReference type="GO" id="GO:0005783">
    <property type="term" value="C:endoplasmic reticulum"/>
    <property type="evidence" value="ECO:0007669"/>
    <property type="project" value="InterPro"/>
</dbReference>
<comment type="catalytic activity">
    <reaction evidence="1">
        <text>Catalyzes the rearrangement of -S-S- bonds in proteins.</text>
        <dbReference type="EC" id="5.3.4.1"/>
    </reaction>
</comment>
<comment type="function">
    <text evidence="2">Participates in various redox reactions through the reversible oxidation of its active center dithiol to a disulfide and catalyzes dithiol-disulfide exchange reactions.</text>
</comment>
<keyword evidence="14" id="KW-1185">Reference proteome</keyword>
<dbReference type="Pfam" id="PF00085">
    <property type="entry name" value="Thioredoxin"/>
    <property type="match status" value="2"/>
</dbReference>
<dbReference type="GO" id="GO:0003756">
    <property type="term" value="F:protein disulfide isomerase activity"/>
    <property type="evidence" value="ECO:0007669"/>
    <property type="project" value="UniProtKB-EC"/>
</dbReference>
<keyword evidence="5 11" id="KW-0732">Signal</keyword>
<feature type="signal peptide" evidence="11">
    <location>
        <begin position="1"/>
        <end position="21"/>
    </location>
</feature>
<feature type="domain" description="Thioredoxin" evidence="12">
    <location>
        <begin position="1"/>
        <end position="133"/>
    </location>
</feature>
<keyword evidence="9" id="KW-0676">Redox-active center</keyword>
<dbReference type="GeneID" id="17325016"/>
<dbReference type="KEGG" id="ccp:CHC_T00008734001"/>
<sequence length="366" mass="40345">MLPFHLVIPLVLASLWGVSSALFYRDITSDNFDKLIDSSQAAIMLEFYAPWCGHCKALAPEYERLGTTFATSKDIIIAQVDADKNKDLGERFGISGFPSLKWVAKGGDVDKPEDVTAGRTADELLKFVNEKMGTSKKLLEPRSSVTVVTGDNFKDIVMAKDKVALVGFFAPWCGHCKALKPTWEQLATLYADEKDVVIGSVDCDEEGDLAAANDVQGFPHIKIFGRDAEEGEDYNEAGRSLDEFVKFVNEKAGLDITTDGGVSPTGGVVAEIAEHIKSFVAASSDDERKKVTDTCHAAVEKLDETAKKNFKYYVKVFKKIADQGVEFASMEKARLLKMLESPDNLKASQKRNFMRRVNVLSAFDEL</sequence>
<dbReference type="InterPro" id="IPR013766">
    <property type="entry name" value="Thioredoxin_domain"/>
</dbReference>
<reference evidence="14" key="1">
    <citation type="journal article" date="2013" name="Proc. Natl. Acad. Sci. U.S.A.">
        <title>Genome structure and metabolic features in the red seaweed Chondrus crispus shed light on evolution of the Archaeplastida.</title>
        <authorList>
            <person name="Collen J."/>
            <person name="Porcel B."/>
            <person name="Carre W."/>
            <person name="Ball S.G."/>
            <person name="Chaparro C."/>
            <person name="Tonon T."/>
            <person name="Barbeyron T."/>
            <person name="Michel G."/>
            <person name="Noel B."/>
            <person name="Valentin K."/>
            <person name="Elias M."/>
            <person name="Artiguenave F."/>
            <person name="Arun A."/>
            <person name="Aury J.M."/>
            <person name="Barbosa-Neto J.F."/>
            <person name="Bothwell J.H."/>
            <person name="Bouget F.Y."/>
            <person name="Brillet L."/>
            <person name="Cabello-Hurtado F."/>
            <person name="Capella-Gutierrez S."/>
            <person name="Charrier B."/>
            <person name="Cladiere L."/>
            <person name="Cock J.M."/>
            <person name="Coelho S.M."/>
            <person name="Colleoni C."/>
            <person name="Czjzek M."/>
            <person name="Da Silva C."/>
            <person name="Delage L."/>
            <person name="Denoeud F."/>
            <person name="Deschamps P."/>
            <person name="Dittami S.M."/>
            <person name="Gabaldon T."/>
            <person name="Gachon C.M."/>
            <person name="Groisillier A."/>
            <person name="Herve C."/>
            <person name="Jabbari K."/>
            <person name="Katinka M."/>
            <person name="Kloareg B."/>
            <person name="Kowalczyk N."/>
            <person name="Labadie K."/>
            <person name="Leblanc C."/>
            <person name="Lopez P.J."/>
            <person name="McLachlan D.H."/>
            <person name="Meslet-Cladiere L."/>
            <person name="Moustafa A."/>
            <person name="Nehr Z."/>
            <person name="Nyvall Collen P."/>
            <person name="Panaud O."/>
            <person name="Partensky F."/>
            <person name="Poulain J."/>
            <person name="Rensing S.A."/>
            <person name="Rousvoal S."/>
            <person name="Samson G."/>
            <person name="Symeonidi A."/>
            <person name="Weissenbach J."/>
            <person name="Zambounis A."/>
            <person name="Wincker P."/>
            <person name="Boyen C."/>
        </authorList>
    </citation>
    <scope>NUCLEOTIDE SEQUENCE [LARGE SCALE GENOMIC DNA]</scope>
    <source>
        <strain evidence="14">cv. Stackhouse</strain>
    </source>
</reference>
<evidence type="ECO:0000256" key="7">
    <source>
        <dbReference type="ARBA" id="ARBA00023157"/>
    </source>
</evidence>
<dbReference type="InterPro" id="IPR036249">
    <property type="entry name" value="Thioredoxin-like_sf"/>
</dbReference>
<dbReference type="AlphaFoldDB" id="R7QJ20"/>
<dbReference type="Pfam" id="PF07749">
    <property type="entry name" value="ERp29"/>
    <property type="match status" value="1"/>
</dbReference>
<keyword evidence="8 13" id="KW-0413">Isomerase</keyword>
<evidence type="ECO:0000256" key="8">
    <source>
        <dbReference type="ARBA" id="ARBA00023235"/>
    </source>
</evidence>
<dbReference type="NCBIfam" id="TIGR01126">
    <property type="entry name" value="pdi_dom"/>
    <property type="match status" value="2"/>
</dbReference>
<evidence type="ECO:0000256" key="1">
    <source>
        <dbReference type="ARBA" id="ARBA00001182"/>
    </source>
</evidence>
<dbReference type="EC" id="5.3.4.1" evidence="4"/>
<dbReference type="RefSeq" id="XP_005717285.1">
    <property type="nucleotide sequence ID" value="XM_005717228.1"/>
</dbReference>
<dbReference type="InterPro" id="IPR036356">
    <property type="entry name" value="ERp29_C_sf"/>
</dbReference>
<proteinExistence type="inferred from homology"/>
<dbReference type="InterPro" id="IPR017937">
    <property type="entry name" value="Thioredoxin_CS"/>
</dbReference>
<organism evidence="13 14">
    <name type="scientific">Chondrus crispus</name>
    <name type="common">Carrageen Irish moss</name>
    <name type="synonym">Polymorpha crispa</name>
    <dbReference type="NCBI Taxonomy" id="2769"/>
    <lineage>
        <taxon>Eukaryota</taxon>
        <taxon>Rhodophyta</taxon>
        <taxon>Florideophyceae</taxon>
        <taxon>Rhodymeniophycidae</taxon>
        <taxon>Gigartinales</taxon>
        <taxon>Gigartinaceae</taxon>
        <taxon>Chondrus</taxon>
    </lineage>
</organism>
<dbReference type="PROSITE" id="PS51352">
    <property type="entry name" value="THIOREDOXIN_2"/>
    <property type="match status" value="2"/>
</dbReference>
<feature type="chain" id="PRO_5004454584" description="protein disulfide-isomerase" evidence="11">
    <location>
        <begin position="22"/>
        <end position="366"/>
    </location>
</feature>
<dbReference type="EMBL" id="HG001842">
    <property type="protein sequence ID" value="CDF37466.1"/>
    <property type="molecule type" value="Genomic_DNA"/>
</dbReference>
<evidence type="ECO:0000256" key="3">
    <source>
        <dbReference type="ARBA" id="ARBA00006347"/>
    </source>
</evidence>
<feature type="domain" description="Thioredoxin" evidence="12">
    <location>
        <begin position="134"/>
        <end position="253"/>
    </location>
</feature>
<evidence type="ECO:0000256" key="4">
    <source>
        <dbReference type="ARBA" id="ARBA00012723"/>
    </source>
</evidence>
<evidence type="ECO:0000256" key="11">
    <source>
        <dbReference type="SAM" id="SignalP"/>
    </source>
</evidence>
<dbReference type="GO" id="GO:0006457">
    <property type="term" value="P:protein folding"/>
    <property type="evidence" value="ECO:0007669"/>
    <property type="project" value="TreeGrafter"/>
</dbReference>
<dbReference type="OrthoDB" id="510at2759"/>
<gene>
    <name evidence="13" type="ORF">CHC_T00008734001</name>
</gene>
<comment type="similarity">
    <text evidence="3 10">Belongs to the protein disulfide isomerase family.</text>
</comment>
<evidence type="ECO:0000256" key="6">
    <source>
        <dbReference type="ARBA" id="ARBA00022737"/>
    </source>
</evidence>
<keyword evidence="7" id="KW-1015">Disulfide bond</keyword>
<dbReference type="InterPro" id="IPR005788">
    <property type="entry name" value="PDI_thioredoxin-like_dom"/>
</dbReference>
<dbReference type="SUPFAM" id="SSF52833">
    <property type="entry name" value="Thioredoxin-like"/>
    <property type="match status" value="2"/>
</dbReference>